<evidence type="ECO:0000256" key="1">
    <source>
        <dbReference type="ARBA" id="ARBA00001957"/>
    </source>
</evidence>
<dbReference type="PANTHER" id="PTHR45527:SF1">
    <property type="entry name" value="FATTY ACID SYNTHASE"/>
    <property type="match status" value="1"/>
</dbReference>
<gene>
    <name evidence="7" type="ORF">ACFPQ9_27410</name>
</gene>
<reference evidence="8" key="1">
    <citation type="journal article" date="2019" name="Int. J. Syst. Evol. Microbiol.">
        <title>The Global Catalogue of Microorganisms (GCM) 10K type strain sequencing project: providing services to taxonomists for standard genome sequencing and annotation.</title>
        <authorList>
            <consortium name="The Broad Institute Genomics Platform"/>
            <consortium name="The Broad Institute Genome Sequencing Center for Infectious Disease"/>
            <person name="Wu L."/>
            <person name="Ma J."/>
        </authorList>
    </citation>
    <scope>NUCLEOTIDE SEQUENCE [LARGE SCALE GENOMIC DNA]</scope>
    <source>
        <strain evidence="8">KCTC 42586</strain>
    </source>
</reference>
<feature type="domain" description="Carrier" evidence="6">
    <location>
        <begin position="220"/>
        <end position="295"/>
    </location>
</feature>
<dbReference type="PROSITE" id="PS50075">
    <property type="entry name" value="CARRIER"/>
    <property type="match status" value="1"/>
</dbReference>
<proteinExistence type="predicted"/>
<dbReference type="InterPro" id="IPR009081">
    <property type="entry name" value="PP-bd_ACP"/>
</dbReference>
<feature type="compositionally biased region" description="Low complexity" evidence="4">
    <location>
        <begin position="206"/>
        <end position="220"/>
    </location>
</feature>
<feature type="signal peptide" evidence="5">
    <location>
        <begin position="1"/>
        <end position="24"/>
    </location>
</feature>
<dbReference type="Gene3D" id="1.10.1200.10">
    <property type="entry name" value="ACP-like"/>
    <property type="match status" value="1"/>
</dbReference>
<keyword evidence="8" id="KW-1185">Reference proteome</keyword>
<keyword evidence="3" id="KW-0597">Phosphoprotein</keyword>
<dbReference type="InterPro" id="IPR020806">
    <property type="entry name" value="PKS_PP-bd"/>
</dbReference>
<organism evidence="7 8">
    <name type="scientific">Streptomyces coerulescens</name>
    <dbReference type="NCBI Taxonomy" id="29304"/>
    <lineage>
        <taxon>Bacteria</taxon>
        <taxon>Bacillati</taxon>
        <taxon>Actinomycetota</taxon>
        <taxon>Actinomycetes</taxon>
        <taxon>Kitasatosporales</taxon>
        <taxon>Streptomycetaceae</taxon>
        <taxon>Streptomyces</taxon>
    </lineage>
</organism>
<name>A0ABW0CNY1_STRCD</name>
<comment type="caution">
    <text evidence="7">The sequence shown here is derived from an EMBL/GenBank/DDBJ whole genome shotgun (WGS) entry which is preliminary data.</text>
</comment>
<accession>A0ABW0CNY1</accession>
<evidence type="ECO:0000256" key="3">
    <source>
        <dbReference type="ARBA" id="ARBA00022553"/>
    </source>
</evidence>
<evidence type="ECO:0000256" key="4">
    <source>
        <dbReference type="SAM" id="MobiDB-lite"/>
    </source>
</evidence>
<evidence type="ECO:0000313" key="7">
    <source>
        <dbReference type="EMBL" id="MFC5217565.1"/>
    </source>
</evidence>
<dbReference type="Gene3D" id="3.30.559.30">
    <property type="entry name" value="Nonribosomal peptide synthetase, condensation domain"/>
    <property type="match status" value="1"/>
</dbReference>
<dbReference type="InterPro" id="IPR036736">
    <property type="entry name" value="ACP-like_sf"/>
</dbReference>
<evidence type="ECO:0000259" key="6">
    <source>
        <dbReference type="PROSITE" id="PS50075"/>
    </source>
</evidence>
<evidence type="ECO:0000313" key="8">
    <source>
        <dbReference type="Proteomes" id="UP001596263"/>
    </source>
</evidence>
<dbReference type="Gene3D" id="3.30.559.10">
    <property type="entry name" value="Chloramphenicol acetyltransferase-like domain"/>
    <property type="match status" value="1"/>
</dbReference>
<dbReference type="InterPro" id="IPR001242">
    <property type="entry name" value="Condensation_dom"/>
</dbReference>
<feature type="chain" id="PRO_5047107246" evidence="5">
    <location>
        <begin position="25"/>
        <end position="326"/>
    </location>
</feature>
<protein>
    <submittedName>
        <fullName evidence="7">Condensation domain-containing protein</fullName>
    </submittedName>
</protein>
<keyword evidence="5" id="KW-0732">Signal</keyword>
<dbReference type="PROSITE" id="PS00012">
    <property type="entry name" value="PHOSPHOPANTETHEINE"/>
    <property type="match status" value="1"/>
</dbReference>
<dbReference type="SMART" id="SM01294">
    <property type="entry name" value="PKS_PP_betabranch"/>
    <property type="match status" value="1"/>
</dbReference>
<dbReference type="SMART" id="SM00823">
    <property type="entry name" value="PKS_PP"/>
    <property type="match status" value="1"/>
</dbReference>
<dbReference type="Pfam" id="PF00550">
    <property type="entry name" value="PP-binding"/>
    <property type="match status" value="1"/>
</dbReference>
<comment type="cofactor">
    <cofactor evidence="1">
        <name>pantetheine 4'-phosphate</name>
        <dbReference type="ChEBI" id="CHEBI:47942"/>
    </cofactor>
</comment>
<dbReference type="Proteomes" id="UP001596263">
    <property type="component" value="Unassembled WGS sequence"/>
</dbReference>
<evidence type="ECO:0000256" key="5">
    <source>
        <dbReference type="SAM" id="SignalP"/>
    </source>
</evidence>
<keyword evidence="2" id="KW-0596">Phosphopantetheine</keyword>
<dbReference type="RefSeq" id="WP_380858728.1">
    <property type="nucleotide sequence ID" value="NZ_JBHSKM010000020.1"/>
</dbReference>
<dbReference type="SUPFAM" id="SSF52777">
    <property type="entry name" value="CoA-dependent acyltransferases"/>
    <property type="match status" value="1"/>
</dbReference>
<evidence type="ECO:0000256" key="2">
    <source>
        <dbReference type="ARBA" id="ARBA00022450"/>
    </source>
</evidence>
<feature type="non-terminal residue" evidence="7">
    <location>
        <position position="326"/>
    </location>
</feature>
<sequence length="326" mass="35488">MARTTGTSTYMVLHTALTAALAEAGAGTDIAIGCPVTTRTDENTHHLMGFFVNTIVLRTDLTGHPTFTQLLHRVRDADLKALDHSTTPFNHIVETLNPPRHPSRNPLFQVMLAQQNHSQLTPRIGTTRTTPMPVPNGKAIFDLALDFVEHPDGQGITLSPDFNAALIERAAVERLLDRMEELLDRTADGDPPVIHPTGGPHATSGPHTPTARPTAPTTPAVSDPTLDTVRGIFEEVLHRHDITDDDNFFDLGGHSLTAMRLINTIRDRLDVDLGVAQFFAHPTVADLVRHLPVGGSVVPVLRAGERGPGPLPLSFEQERLWVLEAL</sequence>
<dbReference type="EMBL" id="JBHSKM010000020">
    <property type="protein sequence ID" value="MFC5217565.1"/>
    <property type="molecule type" value="Genomic_DNA"/>
</dbReference>
<dbReference type="Pfam" id="PF00668">
    <property type="entry name" value="Condensation"/>
    <property type="match status" value="1"/>
</dbReference>
<dbReference type="InterPro" id="IPR006162">
    <property type="entry name" value="Ppantetheine_attach_site"/>
</dbReference>
<dbReference type="SUPFAM" id="SSF47336">
    <property type="entry name" value="ACP-like"/>
    <property type="match status" value="1"/>
</dbReference>
<dbReference type="PANTHER" id="PTHR45527">
    <property type="entry name" value="NONRIBOSOMAL PEPTIDE SYNTHETASE"/>
    <property type="match status" value="1"/>
</dbReference>
<dbReference type="InterPro" id="IPR023213">
    <property type="entry name" value="CAT-like_dom_sf"/>
</dbReference>
<feature type="region of interest" description="Disordered" evidence="4">
    <location>
        <begin position="186"/>
        <end position="225"/>
    </location>
</feature>